<keyword evidence="2" id="KW-1185">Reference proteome</keyword>
<name>A0AAV4R3A4_CAEEX</name>
<evidence type="ECO:0008006" key="3">
    <source>
        <dbReference type="Google" id="ProtNLM"/>
    </source>
</evidence>
<sequence length="108" mass="12727">MELDRNVSYKSERFKIFNATRRLELFYFRRHKQTLSNSFLSSQDINPSEKVEVLDNINNFGFYKSSNPSGSPFRSPLLARLIQRFAAKHIRYYPVIRIRCSSSSIQSI</sequence>
<gene>
    <name evidence="1" type="ORF">CEXT_283691</name>
</gene>
<evidence type="ECO:0000313" key="1">
    <source>
        <dbReference type="EMBL" id="GIY14786.1"/>
    </source>
</evidence>
<comment type="caution">
    <text evidence="1">The sequence shown here is derived from an EMBL/GenBank/DDBJ whole genome shotgun (WGS) entry which is preliminary data.</text>
</comment>
<organism evidence="1 2">
    <name type="scientific">Caerostris extrusa</name>
    <name type="common">Bark spider</name>
    <name type="synonym">Caerostris bankana</name>
    <dbReference type="NCBI Taxonomy" id="172846"/>
    <lineage>
        <taxon>Eukaryota</taxon>
        <taxon>Metazoa</taxon>
        <taxon>Ecdysozoa</taxon>
        <taxon>Arthropoda</taxon>
        <taxon>Chelicerata</taxon>
        <taxon>Arachnida</taxon>
        <taxon>Araneae</taxon>
        <taxon>Araneomorphae</taxon>
        <taxon>Entelegynae</taxon>
        <taxon>Araneoidea</taxon>
        <taxon>Araneidae</taxon>
        <taxon>Caerostris</taxon>
    </lineage>
</organism>
<proteinExistence type="predicted"/>
<evidence type="ECO:0000313" key="2">
    <source>
        <dbReference type="Proteomes" id="UP001054945"/>
    </source>
</evidence>
<dbReference type="Proteomes" id="UP001054945">
    <property type="component" value="Unassembled WGS sequence"/>
</dbReference>
<dbReference type="AlphaFoldDB" id="A0AAV4R3A4"/>
<dbReference type="EMBL" id="BPLR01007143">
    <property type="protein sequence ID" value="GIY14786.1"/>
    <property type="molecule type" value="Genomic_DNA"/>
</dbReference>
<accession>A0AAV4R3A4</accession>
<protein>
    <recommendedName>
        <fullName evidence="3">Maturase K</fullName>
    </recommendedName>
</protein>
<reference evidence="1 2" key="1">
    <citation type="submission" date="2021-06" db="EMBL/GenBank/DDBJ databases">
        <title>Caerostris extrusa draft genome.</title>
        <authorList>
            <person name="Kono N."/>
            <person name="Arakawa K."/>
        </authorList>
    </citation>
    <scope>NUCLEOTIDE SEQUENCE [LARGE SCALE GENOMIC DNA]</scope>
</reference>